<feature type="region of interest" description="Disordered" evidence="1">
    <location>
        <begin position="46"/>
        <end position="71"/>
    </location>
</feature>
<dbReference type="AlphaFoldDB" id="A0AAV2NP90"/>
<gene>
    <name evidence="2" type="ORF">LPLAT_LOCUS7296</name>
</gene>
<dbReference type="Proteomes" id="UP001497644">
    <property type="component" value="Chromosome 3"/>
</dbReference>
<organism evidence="2 3">
    <name type="scientific">Lasius platythorax</name>
    <dbReference type="NCBI Taxonomy" id="488582"/>
    <lineage>
        <taxon>Eukaryota</taxon>
        <taxon>Metazoa</taxon>
        <taxon>Ecdysozoa</taxon>
        <taxon>Arthropoda</taxon>
        <taxon>Hexapoda</taxon>
        <taxon>Insecta</taxon>
        <taxon>Pterygota</taxon>
        <taxon>Neoptera</taxon>
        <taxon>Endopterygota</taxon>
        <taxon>Hymenoptera</taxon>
        <taxon>Apocrita</taxon>
        <taxon>Aculeata</taxon>
        <taxon>Formicoidea</taxon>
        <taxon>Formicidae</taxon>
        <taxon>Formicinae</taxon>
        <taxon>Lasius</taxon>
        <taxon>Lasius</taxon>
    </lineage>
</organism>
<keyword evidence="3" id="KW-1185">Reference proteome</keyword>
<name>A0AAV2NP90_9HYME</name>
<evidence type="ECO:0000256" key="1">
    <source>
        <dbReference type="SAM" id="MobiDB-lite"/>
    </source>
</evidence>
<evidence type="ECO:0000313" key="3">
    <source>
        <dbReference type="Proteomes" id="UP001497644"/>
    </source>
</evidence>
<sequence>MMKAGALMQQRMLSDLKKKQTSYIKNWCTYSDEDEILISSEENYKPNKKEETKTFNTNAAQQQQESLIAQY</sequence>
<dbReference type="EMBL" id="OZ034826">
    <property type="protein sequence ID" value="CAL1681181.1"/>
    <property type="molecule type" value="Genomic_DNA"/>
</dbReference>
<proteinExistence type="predicted"/>
<protein>
    <submittedName>
        <fullName evidence="2">Uncharacterized protein</fullName>
    </submittedName>
</protein>
<feature type="compositionally biased region" description="Polar residues" evidence="1">
    <location>
        <begin position="54"/>
        <end position="71"/>
    </location>
</feature>
<accession>A0AAV2NP90</accession>
<reference evidence="2" key="1">
    <citation type="submission" date="2024-04" db="EMBL/GenBank/DDBJ databases">
        <authorList>
            <consortium name="Molecular Ecology Group"/>
        </authorList>
    </citation>
    <scope>NUCLEOTIDE SEQUENCE</scope>
</reference>
<evidence type="ECO:0000313" key="2">
    <source>
        <dbReference type="EMBL" id="CAL1681181.1"/>
    </source>
</evidence>